<comment type="similarity">
    <text evidence="1">Belongs to the plant acyltransferase family.</text>
</comment>
<dbReference type="Gramene" id="CDX84919">
    <property type="protein sequence ID" value="CDX84919"/>
    <property type="gene ID" value="GSBRNA2T00142266001"/>
</dbReference>
<name>A0A816KVL2_BRANA</name>
<accession>A0A816KVL2</accession>
<evidence type="ECO:0000313" key="2">
    <source>
        <dbReference type="EMBL" id="CAF1928428.1"/>
    </source>
</evidence>
<dbReference type="Proteomes" id="UP001295469">
    <property type="component" value="Chromosome C05"/>
</dbReference>
<organism evidence="2">
    <name type="scientific">Brassica napus</name>
    <name type="common">Rape</name>
    <dbReference type="NCBI Taxonomy" id="3708"/>
    <lineage>
        <taxon>Eukaryota</taxon>
        <taxon>Viridiplantae</taxon>
        <taxon>Streptophyta</taxon>
        <taxon>Embryophyta</taxon>
        <taxon>Tracheophyta</taxon>
        <taxon>Spermatophyta</taxon>
        <taxon>Magnoliopsida</taxon>
        <taxon>eudicotyledons</taxon>
        <taxon>Gunneridae</taxon>
        <taxon>Pentapetalae</taxon>
        <taxon>rosids</taxon>
        <taxon>malvids</taxon>
        <taxon>Brassicales</taxon>
        <taxon>Brassicaceae</taxon>
        <taxon>Brassiceae</taxon>
        <taxon>Brassica</taxon>
    </lineage>
</organism>
<dbReference type="PANTHER" id="PTHR31642">
    <property type="entry name" value="TRICHOTHECENE 3-O-ACETYLTRANSFERASE"/>
    <property type="match status" value="1"/>
</dbReference>
<dbReference type="Gene3D" id="3.30.559.10">
    <property type="entry name" value="Chloramphenicol acetyltransferase-like domain"/>
    <property type="match status" value="2"/>
</dbReference>
<evidence type="ECO:0000256" key="1">
    <source>
        <dbReference type="ARBA" id="ARBA00009861"/>
    </source>
</evidence>
<dbReference type="EMBL" id="HG994369">
    <property type="protein sequence ID" value="CAF1928428.1"/>
    <property type="molecule type" value="Genomic_DNA"/>
</dbReference>
<proteinExistence type="inferred from homology"/>
<sequence length="518" mass="58306">MILCTAINHCLCDGIGTSQFLHAWAHANTTSAPLPIQPFHSRHMLEPRDPPHVTHSHPSFTWTTVNKTSTFNICKYLQSQPLAPTTLTFTPSLIIRLKKTCAPSLECTTFEALAAHTWCSWARSLDLPLTMQVKLLFSVNMRKKLTPELPQGYYGNGFVLACAERKVQHLVNGNIYHVVKLIQDAKTRITDEYVRSTIDLLEDKTVKTDVSKSLVISQWARLGLEDLDFGGGKPMYMGSLTSDIYCLFLPVTGNCDAISVQVSLPEDVLRRLEYYMVKFLDEKGYTSSAPVQHDKHPTFVTTSVTCSAVTTQAADSDALNIEFIDIKVISTAQTDTTLTEVMRRYQEETLKKKKKKLKYSYRTRGCQTEGLNQIQSMVHDEVAQINVGIDARFRGMEEFFKQMLADAVTSIREGGSSTPQGDVQLGRAQPSMSVNREIGEGNNLVAPTAQHRNIKLVFPKFQHGDPTAWISKAKQYFAYQNMPHVQRVSFASYHLENEANEWWQATSKALEEEQIVIT</sequence>
<gene>
    <name evidence="2" type="ORF">DARMORV10_C05P26260.1</name>
</gene>
<protein>
    <submittedName>
        <fullName evidence="2">(rape) hypothetical protein</fullName>
    </submittedName>
</protein>
<dbReference type="AlphaFoldDB" id="A0A816KVL2"/>
<dbReference type="Pfam" id="PF02458">
    <property type="entry name" value="Transferase"/>
    <property type="match status" value="1"/>
</dbReference>
<dbReference type="InterPro" id="IPR023213">
    <property type="entry name" value="CAT-like_dom_sf"/>
</dbReference>
<dbReference type="PANTHER" id="PTHR31642:SF327">
    <property type="entry name" value="OMEGA-HYDROXYPALMITATE O-FERULOYL TRANSFERASE"/>
    <property type="match status" value="1"/>
</dbReference>
<reference evidence="2" key="1">
    <citation type="submission" date="2021-01" db="EMBL/GenBank/DDBJ databases">
        <authorList>
            <consortium name="Genoscope - CEA"/>
            <person name="William W."/>
        </authorList>
    </citation>
    <scope>NUCLEOTIDE SEQUENCE</scope>
</reference>
<dbReference type="InterPro" id="IPR050317">
    <property type="entry name" value="Plant_Fungal_Acyltransferase"/>
</dbReference>